<dbReference type="RefSeq" id="XP_026667907.1">
    <property type="nucleotide sequence ID" value="XM_026812106.1"/>
</dbReference>
<dbReference type="GeneID" id="113464109"/>
<keyword evidence="8" id="KW-1185">Reference proteome</keyword>
<evidence type="ECO:0000313" key="9">
    <source>
        <dbReference type="RefSeq" id="XP_026667907.1"/>
    </source>
</evidence>
<evidence type="ECO:0000256" key="3">
    <source>
        <dbReference type="ARBA" id="ARBA00022771"/>
    </source>
</evidence>
<evidence type="ECO:0000313" key="8">
    <source>
        <dbReference type="Proteomes" id="UP000694925"/>
    </source>
</evidence>
<organism evidence="8 9">
    <name type="scientific">Ceratina calcarata</name>
    <dbReference type="NCBI Taxonomy" id="156304"/>
    <lineage>
        <taxon>Eukaryota</taxon>
        <taxon>Metazoa</taxon>
        <taxon>Ecdysozoa</taxon>
        <taxon>Arthropoda</taxon>
        <taxon>Hexapoda</taxon>
        <taxon>Insecta</taxon>
        <taxon>Pterygota</taxon>
        <taxon>Neoptera</taxon>
        <taxon>Endopterygota</taxon>
        <taxon>Hymenoptera</taxon>
        <taxon>Apocrita</taxon>
        <taxon>Aculeata</taxon>
        <taxon>Apoidea</taxon>
        <taxon>Anthophila</taxon>
        <taxon>Apidae</taxon>
        <taxon>Ceratina</taxon>
        <taxon>Zadontomerus</taxon>
    </lineage>
</organism>
<name>A0AAJ7RZK6_9HYME</name>
<dbReference type="SUPFAM" id="SSF53098">
    <property type="entry name" value="Ribonuclease H-like"/>
    <property type="match status" value="1"/>
</dbReference>
<dbReference type="InterPro" id="IPR008906">
    <property type="entry name" value="HATC_C_dom"/>
</dbReference>
<keyword evidence="5" id="KW-0539">Nucleus</keyword>
<dbReference type="PANTHER" id="PTHR46481:SF10">
    <property type="entry name" value="ZINC FINGER BED DOMAIN-CONTAINING PROTEIN 39"/>
    <property type="match status" value="1"/>
</dbReference>
<dbReference type="GO" id="GO:0046983">
    <property type="term" value="F:protein dimerization activity"/>
    <property type="evidence" value="ECO:0007669"/>
    <property type="project" value="InterPro"/>
</dbReference>
<reference evidence="9" key="1">
    <citation type="submission" date="2025-08" db="UniProtKB">
        <authorList>
            <consortium name="RefSeq"/>
        </authorList>
    </citation>
    <scope>IDENTIFICATION</scope>
    <source>
        <tissue evidence="9">Whole body</tissue>
    </source>
</reference>
<evidence type="ECO:0000256" key="1">
    <source>
        <dbReference type="ARBA" id="ARBA00004123"/>
    </source>
</evidence>
<dbReference type="InterPro" id="IPR052035">
    <property type="entry name" value="ZnF_BED_domain_contain"/>
</dbReference>
<dbReference type="GO" id="GO:0005634">
    <property type="term" value="C:nucleus"/>
    <property type="evidence" value="ECO:0007669"/>
    <property type="project" value="UniProtKB-SubCell"/>
</dbReference>
<comment type="subcellular location">
    <subcellularLocation>
        <location evidence="1">Nucleus</location>
    </subcellularLocation>
</comment>
<keyword evidence="3" id="KW-0863">Zinc-finger</keyword>
<dbReference type="Proteomes" id="UP000694925">
    <property type="component" value="Unplaced"/>
</dbReference>
<accession>A0AAJ7RZK6</accession>
<feature type="domain" description="HAT C-terminal dimerisation" evidence="7">
    <location>
        <begin position="87"/>
        <end position="164"/>
    </location>
</feature>
<protein>
    <submittedName>
        <fullName evidence="9">Zinc finger BED domain-containing protein 1-like</fullName>
    </submittedName>
</protein>
<dbReference type="Pfam" id="PF05699">
    <property type="entry name" value="Dimer_Tnp_hAT"/>
    <property type="match status" value="1"/>
</dbReference>
<keyword evidence="2" id="KW-0479">Metal-binding</keyword>
<feature type="region of interest" description="Disordered" evidence="6">
    <location>
        <begin position="38"/>
        <end position="58"/>
    </location>
</feature>
<evidence type="ECO:0000256" key="4">
    <source>
        <dbReference type="ARBA" id="ARBA00022833"/>
    </source>
</evidence>
<evidence type="ECO:0000259" key="7">
    <source>
        <dbReference type="Pfam" id="PF05699"/>
    </source>
</evidence>
<feature type="compositionally biased region" description="Low complexity" evidence="6">
    <location>
        <begin position="46"/>
        <end position="58"/>
    </location>
</feature>
<dbReference type="KEGG" id="ccal:113464109"/>
<evidence type="ECO:0000256" key="2">
    <source>
        <dbReference type="ARBA" id="ARBA00022723"/>
    </source>
</evidence>
<evidence type="ECO:0000256" key="5">
    <source>
        <dbReference type="ARBA" id="ARBA00023242"/>
    </source>
</evidence>
<dbReference type="PANTHER" id="PTHR46481">
    <property type="entry name" value="ZINC FINGER BED DOMAIN-CONTAINING PROTEIN 4"/>
    <property type="match status" value="1"/>
</dbReference>
<dbReference type="GO" id="GO:0008270">
    <property type="term" value="F:zinc ion binding"/>
    <property type="evidence" value="ECO:0007669"/>
    <property type="project" value="UniProtKB-KW"/>
</dbReference>
<sequence length="168" mass="19191">MIVDPRYKDQLLKPEQKIIGHNRICDLISKYNEQSVNEHSMENIPSSATTSTSSDSSRKSTLQNFFKNVLRSSDRDNETFDDKKEKEVRLYLAENVVSQNTNVISWWKANIVRFPLLAAVARNLLAIPATQVTSERLFSTAGNIVNEKRSRLCSENVEMLSFLHVNSK</sequence>
<gene>
    <name evidence="9" type="primary">LOC113464109</name>
</gene>
<dbReference type="InterPro" id="IPR012337">
    <property type="entry name" value="RNaseH-like_sf"/>
</dbReference>
<keyword evidence="4" id="KW-0862">Zinc</keyword>
<dbReference type="AlphaFoldDB" id="A0AAJ7RZK6"/>
<proteinExistence type="predicted"/>
<evidence type="ECO:0000256" key="6">
    <source>
        <dbReference type="SAM" id="MobiDB-lite"/>
    </source>
</evidence>